<keyword evidence="3" id="KW-1185">Reference proteome</keyword>
<feature type="chain" id="PRO_5044842479" evidence="1">
    <location>
        <begin position="23"/>
        <end position="190"/>
    </location>
</feature>
<dbReference type="EMBL" id="JABFTP020000042">
    <property type="protein sequence ID" value="KAL3271655.1"/>
    <property type="molecule type" value="Genomic_DNA"/>
</dbReference>
<gene>
    <name evidence="2" type="ORF">HHI36_022129</name>
</gene>
<evidence type="ECO:0000313" key="2">
    <source>
        <dbReference type="EMBL" id="KAL3271655.1"/>
    </source>
</evidence>
<comment type="caution">
    <text evidence="2">The sequence shown here is derived from an EMBL/GenBank/DDBJ whole genome shotgun (WGS) entry which is preliminary data.</text>
</comment>
<protein>
    <submittedName>
        <fullName evidence="2">Uncharacterized protein</fullName>
    </submittedName>
</protein>
<reference evidence="2 3" key="1">
    <citation type="journal article" date="2021" name="BMC Biol.">
        <title>Horizontally acquired antibacterial genes associated with adaptive radiation of ladybird beetles.</title>
        <authorList>
            <person name="Li H.S."/>
            <person name="Tang X.F."/>
            <person name="Huang Y.H."/>
            <person name="Xu Z.Y."/>
            <person name="Chen M.L."/>
            <person name="Du X.Y."/>
            <person name="Qiu B.Y."/>
            <person name="Chen P.T."/>
            <person name="Zhang W."/>
            <person name="Slipinski A."/>
            <person name="Escalona H.E."/>
            <person name="Waterhouse R.M."/>
            <person name="Zwick A."/>
            <person name="Pang H."/>
        </authorList>
    </citation>
    <scope>NUCLEOTIDE SEQUENCE [LARGE SCALE GENOMIC DNA]</scope>
    <source>
        <strain evidence="2">SYSU2018</strain>
    </source>
</reference>
<accession>A0ABD2MZM6</accession>
<feature type="signal peptide" evidence="1">
    <location>
        <begin position="1"/>
        <end position="22"/>
    </location>
</feature>
<dbReference type="AlphaFoldDB" id="A0ABD2MZM6"/>
<sequence>MFQLRIYFVLSIITVFASQNEANTLPAMFSSNPLIKEGQSSNIFANPIGDMNSVMALLKKPTLETNQNPFALSLSNPTTNLLDRNGLAKVAQEIATFNEKFLKYVQQVGAESVAKWNKLPDSEKIKLIVYGFLAIQSILTGNVPELAIVLLKCLPIIIDNDLLPQIPGVPPIPQKDLANLSATIKLLTPM</sequence>
<keyword evidence="1" id="KW-0732">Signal</keyword>
<evidence type="ECO:0000313" key="3">
    <source>
        <dbReference type="Proteomes" id="UP001516400"/>
    </source>
</evidence>
<proteinExistence type="predicted"/>
<evidence type="ECO:0000256" key="1">
    <source>
        <dbReference type="SAM" id="SignalP"/>
    </source>
</evidence>
<dbReference type="Proteomes" id="UP001516400">
    <property type="component" value="Unassembled WGS sequence"/>
</dbReference>
<organism evidence="2 3">
    <name type="scientific">Cryptolaemus montrouzieri</name>
    <dbReference type="NCBI Taxonomy" id="559131"/>
    <lineage>
        <taxon>Eukaryota</taxon>
        <taxon>Metazoa</taxon>
        <taxon>Ecdysozoa</taxon>
        <taxon>Arthropoda</taxon>
        <taxon>Hexapoda</taxon>
        <taxon>Insecta</taxon>
        <taxon>Pterygota</taxon>
        <taxon>Neoptera</taxon>
        <taxon>Endopterygota</taxon>
        <taxon>Coleoptera</taxon>
        <taxon>Polyphaga</taxon>
        <taxon>Cucujiformia</taxon>
        <taxon>Coccinelloidea</taxon>
        <taxon>Coccinellidae</taxon>
        <taxon>Scymninae</taxon>
        <taxon>Scymnini</taxon>
        <taxon>Cryptolaemus</taxon>
    </lineage>
</organism>
<name>A0ABD2MZM6_9CUCU</name>